<gene>
    <name evidence="2" type="ORF">Asi02nite_47590</name>
</gene>
<organism evidence="2 3">
    <name type="scientific">Asanoa siamensis</name>
    <dbReference type="NCBI Taxonomy" id="926357"/>
    <lineage>
        <taxon>Bacteria</taxon>
        <taxon>Bacillati</taxon>
        <taxon>Actinomycetota</taxon>
        <taxon>Actinomycetes</taxon>
        <taxon>Micromonosporales</taxon>
        <taxon>Micromonosporaceae</taxon>
        <taxon>Asanoa</taxon>
    </lineage>
</organism>
<evidence type="ECO:0000313" key="2">
    <source>
        <dbReference type="EMBL" id="GIF75241.1"/>
    </source>
</evidence>
<proteinExistence type="predicted"/>
<feature type="chain" id="PRO_5046772536" description="Secreted protein" evidence="1">
    <location>
        <begin position="34"/>
        <end position="143"/>
    </location>
</feature>
<dbReference type="EMBL" id="BONE01000040">
    <property type="protein sequence ID" value="GIF75241.1"/>
    <property type="molecule type" value="Genomic_DNA"/>
</dbReference>
<evidence type="ECO:0000256" key="1">
    <source>
        <dbReference type="SAM" id="SignalP"/>
    </source>
</evidence>
<name>A0ABQ4CVD1_9ACTN</name>
<reference evidence="2 3" key="1">
    <citation type="submission" date="2021-01" db="EMBL/GenBank/DDBJ databases">
        <title>Whole genome shotgun sequence of Asanoa siamensis NBRC 107932.</title>
        <authorList>
            <person name="Komaki H."/>
            <person name="Tamura T."/>
        </authorList>
    </citation>
    <scope>NUCLEOTIDE SEQUENCE [LARGE SCALE GENOMIC DNA]</scope>
    <source>
        <strain evidence="2 3">NBRC 107932</strain>
    </source>
</reference>
<protein>
    <recommendedName>
        <fullName evidence="4">Secreted protein</fullName>
    </recommendedName>
</protein>
<dbReference type="Proteomes" id="UP000604117">
    <property type="component" value="Unassembled WGS sequence"/>
</dbReference>
<keyword evidence="1" id="KW-0732">Signal</keyword>
<evidence type="ECO:0008006" key="4">
    <source>
        <dbReference type="Google" id="ProtNLM"/>
    </source>
</evidence>
<accession>A0ABQ4CVD1</accession>
<keyword evidence="3" id="KW-1185">Reference proteome</keyword>
<feature type="signal peptide" evidence="1">
    <location>
        <begin position="1"/>
        <end position="33"/>
    </location>
</feature>
<comment type="caution">
    <text evidence="2">The sequence shown here is derived from an EMBL/GenBank/DDBJ whole genome shotgun (WGS) entry which is preliminary data.</text>
</comment>
<dbReference type="RefSeq" id="WP_203716116.1">
    <property type="nucleotide sequence ID" value="NZ_BONE01000040.1"/>
</dbReference>
<sequence>MGTRARLRSTAAALLLLLATAVVAIAPSTAAQAGCRGTRVQFTYTNAQNRVQAREDTRTGTNATCDGLSDNYGRLMDALDGDGKCANAVWRDPSQSLVGQDCSAGTWANYTSFDQQGNSNAGFALCLSWNCAEGPLFYSVWNF</sequence>
<evidence type="ECO:0000313" key="3">
    <source>
        <dbReference type="Proteomes" id="UP000604117"/>
    </source>
</evidence>